<dbReference type="AlphaFoldDB" id="A0AAD3HJM0"/>
<gene>
    <name evidence="2" type="ORF">Agub_g4296</name>
</gene>
<keyword evidence="1" id="KW-0812">Transmembrane</keyword>
<evidence type="ECO:0000313" key="2">
    <source>
        <dbReference type="EMBL" id="GFR43237.1"/>
    </source>
</evidence>
<sequence length="313" mass="34679">MESEPTIESAQHYLNKRKYRPLDVKSWFEGFLRLIGWILVIVLSVATGAIFMAYELKVLNRHDTDFRDMYFDQRITNDINNRYHKNFVLAEYCCNMDPVYFPYYQSCNESYPYEAYGSDSPYCKPLIIMECADIRSAACNSTREVLYAAVGLSLPSPPGSPPAPSDCLRAGRVRVGAMQVAAGRPVTLVAYWRQQPTGDTLVLQSPFSINSSQVVEFVEGVVAGVAADQVDYVQPSTRLSSSISLAGSPAAAQMSLLHEPVRGVRAPPPYKAISNLWPWPGMNARCQNTAVEQALFLNGTATVVIPRFSLASP</sequence>
<evidence type="ECO:0000313" key="3">
    <source>
        <dbReference type="Proteomes" id="UP001054857"/>
    </source>
</evidence>
<feature type="transmembrane region" description="Helical" evidence="1">
    <location>
        <begin position="34"/>
        <end position="54"/>
    </location>
</feature>
<reference evidence="2 3" key="1">
    <citation type="journal article" date="2021" name="Sci. Rep.">
        <title>Genome sequencing of the multicellular alga Astrephomene provides insights into convergent evolution of germ-soma differentiation.</title>
        <authorList>
            <person name="Yamashita S."/>
            <person name="Yamamoto K."/>
            <person name="Matsuzaki R."/>
            <person name="Suzuki S."/>
            <person name="Yamaguchi H."/>
            <person name="Hirooka S."/>
            <person name="Minakuchi Y."/>
            <person name="Miyagishima S."/>
            <person name="Kawachi M."/>
            <person name="Toyoda A."/>
            <person name="Nozaki H."/>
        </authorList>
    </citation>
    <scope>NUCLEOTIDE SEQUENCE [LARGE SCALE GENOMIC DNA]</scope>
    <source>
        <strain evidence="2 3">NIES-4017</strain>
    </source>
</reference>
<feature type="non-terminal residue" evidence="2">
    <location>
        <position position="1"/>
    </location>
</feature>
<organism evidence="2 3">
    <name type="scientific">Astrephomene gubernaculifera</name>
    <dbReference type="NCBI Taxonomy" id="47775"/>
    <lineage>
        <taxon>Eukaryota</taxon>
        <taxon>Viridiplantae</taxon>
        <taxon>Chlorophyta</taxon>
        <taxon>core chlorophytes</taxon>
        <taxon>Chlorophyceae</taxon>
        <taxon>CS clade</taxon>
        <taxon>Chlamydomonadales</taxon>
        <taxon>Astrephomenaceae</taxon>
        <taxon>Astrephomene</taxon>
    </lineage>
</organism>
<proteinExistence type="predicted"/>
<protein>
    <submittedName>
        <fullName evidence="2">Uncharacterized protein</fullName>
    </submittedName>
</protein>
<accession>A0AAD3HJM0</accession>
<keyword evidence="1" id="KW-0472">Membrane</keyword>
<evidence type="ECO:0000256" key="1">
    <source>
        <dbReference type="SAM" id="Phobius"/>
    </source>
</evidence>
<dbReference type="Proteomes" id="UP001054857">
    <property type="component" value="Unassembled WGS sequence"/>
</dbReference>
<keyword evidence="3" id="KW-1185">Reference proteome</keyword>
<comment type="caution">
    <text evidence="2">The sequence shown here is derived from an EMBL/GenBank/DDBJ whole genome shotgun (WGS) entry which is preliminary data.</text>
</comment>
<name>A0AAD3HJM0_9CHLO</name>
<keyword evidence="1" id="KW-1133">Transmembrane helix</keyword>
<dbReference type="EMBL" id="BMAR01000005">
    <property type="protein sequence ID" value="GFR43237.1"/>
    <property type="molecule type" value="Genomic_DNA"/>
</dbReference>